<dbReference type="SUPFAM" id="SSF53254">
    <property type="entry name" value="Phosphoglycerate mutase-like"/>
    <property type="match status" value="1"/>
</dbReference>
<dbReference type="PANTHER" id="PTHR11567:SF211">
    <property type="entry name" value="PROSTATIC ACID PHOSPHATASE"/>
    <property type="match status" value="1"/>
</dbReference>
<sequence length="386" mass="44320">MHYMKTKKKCSALVVGFLAIFSVCVGFALFKRSHKAEPSLRFVSIIFRHGERAPDKPLPPGLHEDAIFWPEGLGALLQRGKENMFELGRSLRYRYDGFLSSKYIPAGIAVISSDVDRCIMSAQLLLAGLYPPEGIQKWNPDLPWQPVPVHSLPPECDKLIKVTSHCPLLMEERRKRLQRLKEIVEENEEFLSYLSQKTGVVITSNQISNLFEHVSSMQYQDFPPPEWARNHDPDKWKWYREVDYIRSSSTTLIKLQSGNLIKDVLSKMKQKTDSEAKFSRRLNVYSGHDFTLISFWQNANISQEITDQPLNGAALLIELHEINGKYRVKILYKKHPKDEDLLVLKTVACQNYSPEDDMCDFDTFSSALQSSIFTDFDAACQIPNEQ</sequence>
<evidence type="ECO:0000256" key="5">
    <source>
        <dbReference type="ARBA" id="ARBA00022801"/>
    </source>
</evidence>
<organism evidence="8 9">
    <name type="scientific">Bemisia tabaci</name>
    <name type="common">Sweetpotato whitefly</name>
    <name type="synonym">Aleurodes tabaci</name>
    <dbReference type="NCBI Taxonomy" id="7038"/>
    <lineage>
        <taxon>Eukaryota</taxon>
        <taxon>Metazoa</taxon>
        <taxon>Ecdysozoa</taxon>
        <taxon>Arthropoda</taxon>
        <taxon>Hexapoda</taxon>
        <taxon>Insecta</taxon>
        <taxon>Pterygota</taxon>
        <taxon>Neoptera</taxon>
        <taxon>Paraneoptera</taxon>
        <taxon>Hemiptera</taxon>
        <taxon>Sternorrhyncha</taxon>
        <taxon>Aleyrodoidea</taxon>
        <taxon>Aleyrodidae</taxon>
        <taxon>Aleyrodinae</taxon>
        <taxon>Bemisia</taxon>
    </lineage>
</organism>
<gene>
    <name evidence="8" type="ORF">BEMITA_LOCUS11331</name>
</gene>
<dbReference type="Proteomes" id="UP001152759">
    <property type="component" value="Chromosome 7"/>
</dbReference>
<evidence type="ECO:0000256" key="7">
    <source>
        <dbReference type="ARBA" id="ARBA00023180"/>
    </source>
</evidence>
<accession>A0A9P0AHB0</accession>
<dbReference type="AlphaFoldDB" id="A0A9P0AHB0"/>
<evidence type="ECO:0000256" key="6">
    <source>
        <dbReference type="ARBA" id="ARBA00023157"/>
    </source>
</evidence>
<dbReference type="EMBL" id="OU963868">
    <property type="protein sequence ID" value="CAH0392869.1"/>
    <property type="molecule type" value="Genomic_DNA"/>
</dbReference>
<dbReference type="InterPro" id="IPR000560">
    <property type="entry name" value="His_Pase_clade-2"/>
</dbReference>
<evidence type="ECO:0000256" key="3">
    <source>
        <dbReference type="ARBA" id="ARBA00012646"/>
    </source>
</evidence>
<proteinExistence type="inferred from homology"/>
<evidence type="ECO:0000313" key="8">
    <source>
        <dbReference type="EMBL" id="CAH0392869.1"/>
    </source>
</evidence>
<comment type="similarity">
    <text evidence="2">Belongs to the histidine acid phosphatase family.</text>
</comment>
<keyword evidence="6" id="KW-1015">Disulfide bond</keyword>
<reference evidence="8" key="1">
    <citation type="submission" date="2021-12" db="EMBL/GenBank/DDBJ databases">
        <authorList>
            <person name="King R."/>
        </authorList>
    </citation>
    <scope>NUCLEOTIDE SEQUENCE</scope>
</reference>
<keyword evidence="9" id="KW-1185">Reference proteome</keyword>
<evidence type="ECO:0000256" key="2">
    <source>
        <dbReference type="ARBA" id="ARBA00005375"/>
    </source>
</evidence>
<dbReference type="CDD" id="cd07061">
    <property type="entry name" value="HP_HAP_like"/>
    <property type="match status" value="1"/>
</dbReference>
<dbReference type="InterPro" id="IPR033379">
    <property type="entry name" value="Acid_Pase_AS"/>
</dbReference>
<evidence type="ECO:0000256" key="1">
    <source>
        <dbReference type="ARBA" id="ARBA00000032"/>
    </source>
</evidence>
<dbReference type="Pfam" id="PF00328">
    <property type="entry name" value="His_Phos_2"/>
    <property type="match status" value="1"/>
</dbReference>
<dbReference type="KEGG" id="btab:109035372"/>
<dbReference type="PANTHER" id="PTHR11567">
    <property type="entry name" value="ACID PHOSPHATASE-RELATED"/>
    <property type="match status" value="1"/>
</dbReference>
<dbReference type="Gene3D" id="3.40.50.1240">
    <property type="entry name" value="Phosphoglycerate mutase-like"/>
    <property type="match status" value="1"/>
</dbReference>
<evidence type="ECO:0000256" key="4">
    <source>
        <dbReference type="ARBA" id="ARBA00022729"/>
    </source>
</evidence>
<keyword evidence="7" id="KW-0325">Glycoprotein</keyword>
<dbReference type="InterPro" id="IPR029033">
    <property type="entry name" value="His_PPase_superfam"/>
</dbReference>
<comment type="catalytic activity">
    <reaction evidence="1">
        <text>a phosphate monoester + H2O = an alcohol + phosphate</text>
        <dbReference type="Rhea" id="RHEA:15017"/>
        <dbReference type="ChEBI" id="CHEBI:15377"/>
        <dbReference type="ChEBI" id="CHEBI:30879"/>
        <dbReference type="ChEBI" id="CHEBI:43474"/>
        <dbReference type="ChEBI" id="CHEBI:67140"/>
        <dbReference type="EC" id="3.1.3.2"/>
    </reaction>
</comment>
<dbReference type="InterPro" id="IPR050645">
    <property type="entry name" value="Histidine_acid_phosphatase"/>
</dbReference>
<keyword evidence="4" id="KW-0732">Signal</keyword>
<dbReference type="GO" id="GO:0003993">
    <property type="term" value="F:acid phosphatase activity"/>
    <property type="evidence" value="ECO:0007669"/>
    <property type="project" value="UniProtKB-EC"/>
</dbReference>
<name>A0A9P0AHB0_BEMTA</name>
<dbReference type="PROSITE" id="PS00616">
    <property type="entry name" value="HIS_ACID_PHOSPHAT_1"/>
    <property type="match status" value="1"/>
</dbReference>
<protein>
    <recommendedName>
        <fullName evidence="3">acid phosphatase</fullName>
        <ecNumber evidence="3">3.1.3.2</ecNumber>
    </recommendedName>
</protein>
<keyword evidence="5" id="KW-0378">Hydrolase</keyword>
<dbReference type="EC" id="3.1.3.2" evidence="3"/>
<evidence type="ECO:0000313" key="9">
    <source>
        <dbReference type="Proteomes" id="UP001152759"/>
    </source>
</evidence>